<dbReference type="InterPro" id="IPR041698">
    <property type="entry name" value="Methyltransf_25"/>
</dbReference>
<reference evidence="2" key="1">
    <citation type="submission" date="2023-01" db="EMBL/GenBank/DDBJ databases">
        <title>Genome assembly of the deep-sea coral Lophelia pertusa.</title>
        <authorList>
            <person name="Herrera S."/>
            <person name="Cordes E."/>
        </authorList>
    </citation>
    <scope>NUCLEOTIDE SEQUENCE</scope>
    <source>
        <strain evidence="2">USNM1676648</strain>
        <tissue evidence="2">Polyp</tissue>
    </source>
</reference>
<gene>
    <name evidence="2" type="primary">WBSCR27_17</name>
    <name evidence="2" type="ORF">OS493_023388</name>
</gene>
<dbReference type="InterPro" id="IPR029063">
    <property type="entry name" value="SAM-dependent_MTases_sf"/>
</dbReference>
<dbReference type="Gene3D" id="3.40.50.150">
    <property type="entry name" value="Vaccinia Virus protein VP39"/>
    <property type="match status" value="1"/>
</dbReference>
<dbReference type="Proteomes" id="UP001163046">
    <property type="component" value="Unassembled WGS sequence"/>
</dbReference>
<dbReference type="PANTHER" id="PTHR43591:SF110">
    <property type="entry name" value="RHODANESE DOMAIN-CONTAINING PROTEIN"/>
    <property type="match status" value="1"/>
</dbReference>
<dbReference type="SUPFAM" id="SSF53335">
    <property type="entry name" value="S-adenosyl-L-methionine-dependent methyltransferases"/>
    <property type="match status" value="1"/>
</dbReference>
<dbReference type="Pfam" id="PF13649">
    <property type="entry name" value="Methyltransf_25"/>
    <property type="match status" value="1"/>
</dbReference>
<dbReference type="CDD" id="cd02440">
    <property type="entry name" value="AdoMet_MTases"/>
    <property type="match status" value="1"/>
</dbReference>
<sequence length="178" mass="19784">MEATVEKHLKNLQWLSQEKNATKDDVRGIYDNWAAEYDGSMPDICQCQNWKQIVRPLDVAVSKAFPDKGKDEIKIIDVAAGTGLTGVELNKLGYTSIDALDISQEMLNEANKKDVYKRFICTHLGDQHTSEIQSGEYDALTCVNALGNKHILPTALEEMCRIVSKGKKHIFVVGVTSA</sequence>
<name>A0A9W9ZZE5_9CNID</name>
<dbReference type="GO" id="GO:0008168">
    <property type="term" value="F:methyltransferase activity"/>
    <property type="evidence" value="ECO:0007669"/>
    <property type="project" value="UniProtKB-KW"/>
</dbReference>
<comment type="caution">
    <text evidence="2">The sequence shown here is derived from an EMBL/GenBank/DDBJ whole genome shotgun (WGS) entry which is preliminary data.</text>
</comment>
<dbReference type="GO" id="GO:0032259">
    <property type="term" value="P:methylation"/>
    <property type="evidence" value="ECO:0007669"/>
    <property type="project" value="UniProtKB-KW"/>
</dbReference>
<feature type="domain" description="Methyltransferase" evidence="1">
    <location>
        <begin position="75"/>
        <end position="166"/>
    </location>
</feature>
<dbReference type="PANTHER" id="PTHR43591">
    <property type="entry name" value="METHYLTRANSFERASE"/>
    <property type="match status" value="1"/>
</dbReference>
<accession>A0A9W9ZZE5</accession>
<protein>
    <submittedName>
        <fullName evidence="2">Methyltransferase domain</fullName>
    </submittedName>
</protein>
<keyword evidence="2" id="KW-0808">Transferase</keyword>
<dbReference type="EMBL" id="MU825413">
    <property type="protein sequence ID" value="KAJ7390676.1"/>
    <property type="molecule type" value="Genomic_DNA"/>
</dbReference>
<proteinExistence type="predicted"/>
<keyword evidence="2" id="KW-0489">Methyltransferase</keyword>
<keyword evidence="3" id="KW-1185">Reference proteome</keyword>
<dbReference type="AlphaFoldDB" id="A0A9W9ZZE5"/>
<evidence type="ECO:0000259" key="1">
    <source>
        <dbReference type="Pfam" id="PF13649"/>
    </source>
</evidence>
<evidence type="ECO:0000313" key="2">
    <source>
        <dbReference type="EMBL" id="KAJ7390676.1"/>
    </source>
</evidence>
<organism evidence="2 3">
    <name type="scientific">Desmophyllum pertusum</name>
    <dbReference type="NCBI Taxonomy" id="174260"/>
    <lineage>
        <taxon>Eukaryota</taxon>
        <taxon>Metazoa</taxon>
        <taxon>Cnidaria</taxon>
        <taxon>Anthozoa</taxon>
        <taxon>Hexacorallia</taxon>
        <taxon>Scleractinia</taxon>
        <taxon>Caryophylliina</taxon>
        <taxon>Caryophylliidae</taxon>
        <taxon>Desmophyllum</taxon>
    </lineage>
</organism>
<dbReference type="OrthoDB" id="3647at2759"/>
<evidence type="ECO:0000313" key="3">
    <source>
        <dbReference type="Proteomes" id="UP001163046"/>
    </source>
</evidence>